<evidence type="ECO:0000256" key="3">
    <source>
        <dbReference type="ARBA" id="ARBA00013633"/>
    </source>
</evidence>
<evidence type="ECO:0000313" key="12">
    <source>
        <dbReference type="EMBL" id="KGN92599.1"/>
    </source>
</evidence>
<comment type="catalytic activity">
    <reaction evidence="9">
        <text>carboxyspermidine + H(+) = spermidine + CO2</text>
        <dbReference type="Rhea" id="RHEA:34095"/>
        <dbReference type="ChEBI" id="CHEBI:15378"/>
        <dbReference type="ChEBI" id="CHEBI:16526"/>
        <dbReference type="ChEBI" id="CHEBI:57834"/>
        <dbReference type="ChEBI" id="CHEBI:65072"/>
        <dbReference type="EC" id="4.1.1.96"/>
    </reaction>
</comment>
<keyword evidence="5" id="KW-0663">Pyridoxal phosphate</keyword>
<feature type="domain" description="Orn/DAP/Arg decarboxylase 2 C-terminal" evidence="11">
    <location>
        <begin position="106"/>
        <end position="339"/>
    </location>
</feature>
<keyword evidence="6" id="KW-0745">Spermidine biosynthesis</keyword>
<comment type="catalytic activity">
    <reaction evidence="10">
        <text>carboxynorspermidine + H(+) = norspermidine + CO2</text>
        <dbReference type="Rhea" id="RHEA:34099"/>
        <dbReference type="ChEBI" id="CHEBI:15378"/>
        <dbReference type="ChEBI" id="CHEBI:16526"/>
        <dbReference type="ChEBI" id="CHEBI:57920"/>
        <dbReference type="ChEBI" id="CHEBI:65070"/>
        <dbReference type="EC" id="4.1.1.96"/>
    </reaction>
</comment>
<dbReference type="SUPFAM" id="SSF51419">
    <property type="entry name" value="PLP-binding barrel"/>
    <property type="match status" value="1"/>
</dbReference>
<evidence type="ECO:0000256" key="2">
    <source>
        <dbReference type="ARBA" id="ARBA00012259"/>
    </source>
</evidence>
<dbReference type="InterPro" id="IPR022643">
    <property type="entry name" value="De-COase2_C"/>
</dbReference>
<evidence type="ECO:0000256" key="8">
    <source>
        <dbReference type="ARBA" id="ARBA00025802"/>
    </source>
</evidence>
<dbReference type="InterPro" id="IPR029066">
    <property type="entry name" value="PLP-binding_barrel"/>
</dbReference>
<dbReference type="CDD" id="cd06829">
    <property type="entry name" value="PLPDE_III_CANSDC"/>
    <property type="match status" value="1"/>
</dbReference>
<keyword evidence="13" id="KW-1185">Reference proteome</keyword>
<evidence type="ECO:0000313" key="13">
    <source>
        <dbReference type="Proteomes" id="UP000030101"/>
    </source>
</evidence>
<evidence type="ECO:0000259" key="11">
    <source>
        <dbReference type="Pfam" id="PF00278"/>
    </source>
</evidence>
<name>A0ABR4XM37_9PORP</name>
<evidence type="ECO:0000256" key="5">
    <source>
        <dbReference type="ARBA" id="ARBA00022898"/>
    </source>
</evidence>
<accession>A0ABR4XM37</accession>
<keyword evidence="4" id="KW-0210">Decarboxylase</keyword>
<sequence>MLPTEKEHPKTPCYVMEEEKLRYNLSLIKDVAQRSGAEIILAFKAFALWKSFPIFREYIKSSTASSIFEARMGYEYMGSSTYTFAPAYKEDEFDEILKYSDHIVFNSLSQFQKFYPLVQSYGGTHSCGIRINPEYSTVGTDLYNPCAPGSRLGVLSSQLPQELPEGIDGFHFHSHCESNSYDLEETLKHVEEKFGKYLPELKWLNMGGGHLMTHAEYDVEHLITLLQRFKEKYPNLTLILEPGSAFAWQTGYLKTQVLDIVENSGIKTLIIDGSFTAHMPDCLEMPYQPRVRGAEIGAFPEKGYVYRIGGNSCLSGDFIGDWTFPQEVKIGDIVLFEDMIHYTTVKTTMFNGIPHPSIAIKHTDGTFEIYRSYGYEDYLNRMC</sequence>
<reference evidence="12 13" key="1">
    <citation type="submission" date="2014-08" db="EMBL/GenBank/DDBJ databases">
        <title>Porphyromonas canoris strain:OH2762 Genome sequencing.</title>
        <authorList>
            <person name="Wallis C."/>
            <person name="Deusch O."/>
            <person name="O'Flynn C."/>
            <person name="Davis I."/>
            <person name="Jospin G."/>
            <person name="Darling A.E."/>
            <person name="Coil D.A."/>
            <person name="Alexiev A."/>
            <person name="Horsfall A."/>
            <person name="Kirkwood N."/>
            <person name="Harris S."/>
            <person name="Eisen J.A."/>
        </authorList>
    </citation>
    <scope>NUCLEOTIDE SEQUENCE [LARGE SCALE GENOMIC DNA]</scope>
    <source>
        <strain evidence="13">COT-108 OH2762</strain>
    </source>
</reference>
<dbReference type="Proteomes" id="UP000030101">
    <property type="component" value="Unassembled WGS sequence"/>
</dbReference>
<dbReference type="Gene3D" id="3.20.20.10">
    <property type="entry name" value="Alanine racemase"/>
    <property type="match status" value="1"/>
</dbReference>
<dbReference type="NCBIfam" id="TIGR01047">
    <property type="entry name" value="nspC"/>
    <property type="match status" value="1"/>
</dbReference>
<proteinExistence type="inferred from homology"/>
<evidence type="ECO:0000256" key="9">
    <source>
        <dbReference type="ARBA" id="ARBA00047351"/>
    </source>
</evidence>
<evidence type="ECO:0000256" key="7">
    <source>
        <dbReference type="ARBA" id="ARBA00023239"/>
    </source>
</evidence>
<comment type="cofactor">
    <cofactor evidence="1">
        <name>pyridoxal 5'-phosphate</name>
        <dbReference type="ChEBI" id="CHEBI:597326"/>
    </cofactor>
</comment>
<organism evidence="12 13">
    <name type="scientific">Porphyromonas canoris</name>
    <dbReference type="NCBI Taxonomy" id="36875"/>
    <lineage>
        <taxon>Bacteria</taxon>
        <taxon>Pseudomonadati</taxon>
        <taxon>Bacteroidota</taxon>
        <taxon>Bacteroidia</taxon>
        <taxon>Bacteroidales</taxon>
        <taxon>Porphyromonadaceae</taxon>
        <taxon>Porphyromonas</taxon>
    </lineage>
</organism>
<keyword evidence="7" id="KW-0456">Lyase</keyword>
<evidence type="ECO:0000256" key="1">
    <source>
        <dbReference type="ARBA" id="ARBA00001933"/>
    </source>
</evidence>
<dbReference type="PANTHER" id="PTHR43727">
    <property type="entry name" value="DIAMINOPIMELATE DECARBOXYLASE"/>
    <property type="match status" value="1"/>
</dbReference>
<dbReference type="PIRSF" id="PIRSF038941">
    <property type="entry name" value="NspC"/>
    <property type="match status" value="1"/>
</dbReference>
<dbReference type="Pfam" id="PF00278">
    <property type="entry name" value="Orn_DAP_Arg_deC"/>
    <property type="match status" value="1"/>
</dbReference>
<evidence type="ECO:0000256" key="6">
    <source>
        <dbReference type="ARBA" id="ARBA00023066"/>
    </source>
</evidence>
<evidence type="ECO:0000256" key="10">
    <source>
        <dbReference type="ARBA" id="ARBA00047389"/>
    </source>
</evidence>
<evidence type="ECO:0000256" key="4">
    <source>
        <dbReference type="ARBA" id="ARBA00022793"/>
    </source>
</evidence>
<comment type="similarity">
    <text evidence="8">Belongs to the Orn/Lys/Arg decarboxylase class-II family. NspC subfamily.</text>
</comment>
<dbReference type="InterPro" id="IPR009006">
    <property type="entry name" value="Ala_racemase/Decarboxylase_C"/>
</dbReference>
<dbReference type="SUPFAM" id="SSF50621">
    <property type="entry name" value="Alanine racemase C-terminal domain-like"/>
    <property type="match status" value="1"/>
</dbReference>
<dbReference type="EC" id="4.1.1.96" evidence="2"/>
<gene>
    <name evidence="12" type="ORF">HQ43_05015</name>
</gene>
<comment type="caution">
    <text evidence="12">The sequence shown here is derived from an EMBL/GenBank/DDBJ whole genome shotgun (WGS) entry which is preliminary data.</text>
</comment>
<dbReference type="InterPro" id="IPR005730">
    <property type="entry name" value="Nsp_de-COase"/>
</dbReference>
<dbReference type="EMBL" id="JQZV01000009">
    <property type="protein sequence ID" value="KGN92599.1"/>
    <property type="molecule type" value="Genomic_DNA"/>
</dbReference>
<protein>
    <recommendedName>
        <fullName evidence="3">Carboxynorspermidine/carboxyspermidine decarboxylase</fullName>
        <ecNumber evidence="2">4.1.1.96</ecNumber>
    </recommendedName>
</protein>
<dbReference type="PANTHER" id="PTHR43727:SF1">
    <property type="entry name" value="CARBOXYNORSPERMIDINE_CARBOXYSPERMIDINE DECARBOXYLASE"/>
    <property type="match status" value="1"/>
</dbReference>
<dbReference type="Gene3D" id="2.40.37.10">
    <property type="entry name" value="Lyase, Ornithine Decarboxylase, Chain A, domain 1"/>
    <property type="match status" value="1"/>
</dbReference>